<reference evidence="2" key="1">
    <citation type="journal article" date="2015" name="Proc. Natl. Acad. Sci. U.S.A.">
        <title>Networks of energetic and metabolic interactions define dynamics in microbial communities.</title>
        <authorList>
            <person name="Embree M."/>
            <person name="Liu J.K."/>
            <person name="Al-Bassam M.M."/>
            <person name="Zengler K."/>
        </authorList>
    </citation>
    <scope>NUCLEOTIDE SEQUENCE</scope>
</reference>
<accession>A0A0W8E9R0</accession>
<organism evidence="2">
    <name type="scientific">hydrocarbon metagenome</name>
    <dbReference type="NCBI Taxonomy" id="938273"/>
    <lineage>
        <taxon>unclassified sequences</taxon>
        <taxon>metagenomes</taxon>
        <taxon>ecological metagenomes</taxon>
    </lineage>
</organism>
<feature type="region of interest" description="Disordered" evidence="1">
    <location>
        <begin position="1"/>
        <end position="29"/>
    </location>
</feature>
<feature type="compositionally biased region" description="Acidic residues" evidence="1">
    <location>
        <begin position="71"/>
        <end position="86"/>
    </location>
</feature>
<feature type="region of interest" description="Disordered" evidence="1">
    <location>
        <begin position="144"/>
        <end position="164"/>
    </location>
</feature>
<gene>
    <name evidence="2" type="ORF">ASZ90_017229</name>
</gene>
<sequence>MTMPKDVVYGGERPEDESLKKAKGKNGSSFTNDLFASIENFFYEFGLISKPSSKKGNTEETGPETHKQSEPDGDDYGSSDYSEDEVLLSQYNKIGQQYWGGSDGQEQSGTHQLSNRNDDDYMSQYYSEDEVLLSQYNTIGQQYWGSTDEQGEGGVGYSDSHIEV</sequence>
<evidence type="ECO:0000256" key="1">
    <source>
        <dbReference type="SAM" id="MobiDB-lite"/>
    </source>
</evidence>
<dbReference type="EMBL" id="LNQE01001819">
    <property type="protein sequence ID" value="KUG05344.1"/>
    <property type="molecule type" value="Genomic_DNA"/>
</dbReference>
<protein>
    <submittedName>
        <fullName evidence="2">Uncharacterized protein</fullName>
    </submittedName>
</protein>
<name>A0A0W8E9R0_9ZZZZ</name>
<proteinExistence type="predicted"/>
<comment type="caution">
    <text evidence="2">The sequence shown here is derived from an EMBL/GenBank/DDBJ whole genome shotgun (WGS) entry which is preliminary data.</text>
</comment>
<feature type="compositionally biased region" description="Polar residues" evidence="1">
    <location>
        <begin position="104"/>
        <end position="115"/>
    </location>
</feature>
<dbReference type="AlphaFoldDB" id="A0A0W8E9R0"/>
<feature type="region of interest" description="Disordered" evidence="1">
    <location>
        <begin position="49"/>
        <end position="125"/>
    </location>
</feature>
<evidence type="ECO:0000313" key="2">
    <source>
        <dbReference type="EMBL" id="KUG05344.1"/>
    </source>
</evidence>